<dbReference type="Proteomes" id="UP000608024">
    <property type="component" value="Unassembled WGS sequence"/>
</dbReference>
<gene>
    <name evidence="2" type="ORF">GCM10018785_11320</name>
</gene>
<name>A0A919DFN3_9ACTN</name>
<proteinExistence type="predicted"/>
<sequence>MRLPTMDGAGQSHPHPLLAVRPYDLHGCRHRHPTAPAPAGPDPRPATACGVGSAAPVPGGTPASGLRDPSSVAHCAQLNFVGRRRASPLGCPAPRDKPNDTAAAALSPHCRPTRDPSVLPLLPAVAIVG</sequence>
<evidence type="ECO:0000313" key="3">
    <source>
        <dbReference type="Proteomes" id="UP000608024"/>
    </source>
</evidence>
<protein>
    <submittedName>
        <fullName evidence="2">Uncharacterized protein</fullName>
    </submittedName>
</protein>
<feature type="compositionally biased region" description="Pro residues" evidence="1">
    <location>
        <begin position="35"/>
        <end position="44"/>
    </location>
</feature>
<comment type="caution">
    <text evidence="2">The sequence shown here is derived from an EMBL/GenBank/DDBJ whole genome shotgun (WGS) entry which is preliminary data.</text>
</comment>
<accession>A0A919DFN3</accession>
<evidence type="ECO:0000256" key="1">
    <source>
        <dbReference type="SAM" id="MobiDB-lite"/>
    </source>
</evidence>
<reference evidence="2" key="1">
    <citation type="journal article" date="2014" name="Int. J. Syst. Evol. Microbiol.">
        <title>Complete genome sequence of Corynebacterium casei LMG S-19264T (=DSM 44701T), isolated from a smear-ripened cheese.</title>
        <authorList>
            <consortium name="US DOE Joint Genome Institute (JGI-PGF)"/>
            <person name="Walter F."/>
            <person name="Albersmeier A."/>
            <person name="Kalinowski J."/>
            <person name="Ruckert C."/>
        </authorList>
    </citation>
    <scope>NUCLEOTIDE SEQUENCE</scope>
    <source>
        <strain evidence="2">JCM 4784</strain>
    </source>
</reference>
<evidence type="ECO:0000313" key="2">
    <source>
        <dbReference type="EMBL" id="GHE43509.1"/>
    </source>
</evidence>
<feature type="region of interest" description="Disordered" evidence="1">
    <location>
        <begin position="29"/>
        <end position="70"/>
    </location>
</feature>
<reference evidence="2" key="2">
    <citation type="submission" date="2020-09" db="EMBL/GenBank/DDBJ databases">
        <authorList>
            <person name="Sun Q."/>
            <person name="Ohkuma M."/>
        </authorList>
    </citation>
    <scope>NUCLEOTIDE SEQUENCE</scope>
    <source>
        <strain evidence="2">JCM 4784</strain>
    </source>
</reference>
<organism evidence="2 3">
    <name type="scientific">Streptomyces longispororuber</name>
    <dbReference type="NCBI Taxonomy" id="68230"/>
    <lineage>
        <taxon>Bacteria</taxon>
        <taxon>Bacillati</taxon>
        <taxon>Actinomycetota</taxon>
        <taxon>Actinomycetes</taxon>
        <taxon>Kitasatosporales</taxon>
        <taxon>Streptomycetaceae</taxon>
        <taxon>Streptomyces</taxon>
    </lineage>
</organism>
<feature type="region of interest" description="Disordered" evidence="1">
    <location>
        <begin position="86"/>
        <end position="112"/>
    </location>
</feature>
<dbReference type="EMBL" id="BNBT01000010">
    <property type="protein sequence ID" value="GHE43509.1"/>
    <property type="molecule type" value="Genomic_DNA"/>
</dbReference>
<dbReference type="AlphaFoldDB" id="A0A919DFN3"/>
<keyword evidence="3" id="KW-1185">Reference proteome</keyword>